<dbReference type="Gene3D" id="1.10.1520.10">
    <property type="entry name" value="Ribonuclease III domain"/>
    <property type="match status" value="2"/>
</dbReference>
<keyword evidence="13 18" id="KW-0694">RNA-binding</keyword>
<dbReference type="SUPFAM" id="SSF52540">
    <property type="entry name" value="P-loop containing nucleoside triphosphate hydrolases"/>
    <property type="match status" value="1"/>
</dbReference>
<sequence length="1524" mass="174160">MPEDTEAENAEANDSKEDQTSHGPTPITLPERPSRSALADGDGDDNTESDEEEVEGPPQPKDAVQRRRQQNTKFQELLCRLATTENVTNIRSNSTDFPRTTISTTDLIASKEANHGALDPREYQMELFEKAKAQNTIAVLDTGSGKTLIAVLLIKHIMHNELIDRADGRTHRISFFLVDSVTLAFQQATVLRNNLDQPVAHFYGAMGTDHWNEQTWREHFKNNMVIVCTAEILNQCLLNAFIKMEQINLLVFDEAHHTKKEHAYARIIRDSYLKTPVTNRPRIFGMTASPIDTKGDIIAEAMRLETLLDSKIATTSKLTLLRQVVSRPIEITWEYDRLGLPFSTDLYKLVESRFGDVASLEPILRFSLQASSELGVWCADRVWQHALSDETLPRLEGKIKLAQGDAFSEKLEREISRVREAHDLIKKHESRDLRSVSDLSPKVQVLYNQLGQHFSHRKGTKCIIFTQRRYTARILFELFSVLNMPHLRPGLLIGIRAGDIGGMNITFRQQFLALMRFRDGDTNCLFATSVAEEGLDIPDCNLVVRFDLYDTMIQYVQSRGRARRSDSTYVNMVEKNNADHERRLAEARDSEKAMRRFCETLPEDRILLGNDDLDSVLQKHEGQRTFTVKTTGAKLTYYSAIIVLSRYASSLQYENDLTAQVMYVVLPASNAYTCEVILPEKSPVRGLTGSPAVKRSTAKQAAAFDTCLLLRKHQLLDDNFNSIYRKRLPLMRNAKLAITSKRANMYDMLPKSPFWNNRQGMLPKVFFGTVITLNPSKKLTRDHRSIILLTRERLPEFPPFPIFLDADVETIVVSFPLGKSLLFSAEDLNHLTEFTFRVFHDVFHKVYDQEPEKLPYWLAPANSQATFQKDEDPRDLLDWETLSLVQSFDGDHVPQSNDAGCMLDRFVFDPWDGRYRYFTTAVERGLKPSSAPPPYIPRRRHMENIMGYCLSLSKNGRARFFSECDWNQPVYQAEIVRLRRNLLDKMTDKEKTTEIRCVICIEPLKISAIPAAYASTFLAFPAIISRFDSYLVALQGCDILELVVKPEYALEAFTKDSDNTDEHRAQQIHAQRGMGKNYERLEFLGDCFLKMATSISLYAQNPDDDEYDYHVNRMCLICNKNLFNSALKNELYKYIRSRGFSRHAWYPDGLTLLRGKDHSKKALSEQKHALGEKTIADVCEAVIGASLLCDGPNHRFDMAVKAVSALVNSPDHSVSCWEEYLSRYNIPPYQTQKPDGFEIDLCQKIEKKLGYRFNYPRLLHSAFTHASWPWAWSRVPSYQRLEFLGDSLLDMVCVEYLFHRFPDRDPQWLTEHKMAMVSNKFLGALAVKLELHKHLKYFSNPLQTQIMRYVEEVQAAEAESDGVVDYWATTNDPPKCLSDMVESYLGSIFVDSNFNFEVVEAFFHRHVKPYFLDMAIYDTFANKHPTTFLHKKLDNEYGCTSYCFKSGEIPVGDGGPACILTAIIVHDFILSEATATSTRHAKVKASEKALLQLEGICPSEFRTKYHCDCRETGTCDTIDIGTAI</sequence>
<dbReference type="PROSITE" id="PS51327">
    <property type="entry name" value="DICER_DSRBF"/>
    <property type="match status" value="1"/>
</dbReference>
<dbReference type="FunFam" id="3.40.50.300:FF:001669">
    <property type="entry name" value="Dicer-like protein 1"/>
    <property type="match status" value="1"/>
</dbReference>
<dbReference type="GO" id="GO:0004386">
    <property type="term" value="F:helicase activity"/>
    <property type="evidence" value="ECO:0007669"/>
    <property type="project" value="UniProtKB-KW"/>
</dbReference>
<protein>
    <recommendedName>
        <fullName evidence="3">Dicer-like protein 1</fullName>
    </recommendedName>
</protein>
<dbReference type="GO" id="GO:0046872">
    <property type="term" value="F:metal ion binding"/>
    <property type="evidence" value="ECO:0007669"/>
    <property type="project" value="UniProtKB-KW"/>
</dbReference>
<dbReference type="CDD" id="cd00593">
    <property type="entry name" value="RIBOc"/>
    <property type="match status" value="2"/>
</dbReference>
<keyword evidence="4" id="KW-0930">Antiviral protein</keyword>
<evidence type="ECO:0000313" key="25">
    <source>
        <dbReference type="EMBL" id="PKY03624.1"/>
    </source>
</evidence>
<feature type="domain" description="RNase III" evidence="20">
    <location>
        <begin position="1047"/>
        <end position="1191"/>
    </location>
</feature>
<dbReference type="VEuPathDB" id="FungiDB:P168DRAFT_327686"/>
<dbReference type="PROSITE" id="PS00517">
    <property type="entry name" value="RNASE_3_1"/>
    <property type="match status" value="1"/>
</dbReference>
<keyword evidence="8" id="KW-0378">Hydrolase</keyword>
<evidence type="ECO:0000256" key="9">
    <source>
        <dbReference type="ARBA" id="ARBA00022806"/>
    </source>
</evidence>
<feature type="region of interest" description="Disordered" evidence="19">
    <location>
        <begin position="1"/>
        <end position="69"/>
    </location>
</feature>
<dbReference type="InterPro" id="IPR027417">
    <property type="entry name" value="P-loop_NTPase"/>
</dbReference>
<evidence type="ECO:0000256" key="18">
    <source>
        <dbReference type="PROSITE-ProRule" id="PRU00657"/>
    </source>
</evidence>
<evidence type="ECO:0000256" key="13">
    <source>
        <dbReference type="ARBA" id="ARBA00022884"/>
    </source>
</evidence>
<feature type="domain" description="PAZ" evidence="21">
    <location>
        <begin position="875"/>
        <end position="1008"/>
    </location>
</feature>
<dbReference type="Pfam" id="PF04851">
    <property type="entry name" value="ResIII"/>
    <property type="match status" value="1"/>
</dbReference>
<evidence type="ECO:0000259" key="21">
    <source>
        <dbReference type="PROSITE" id="PS50821"/>
    </source>
</evidence>
<dbReference type="SMART" id="SM00487">
    <property type="entry name" value="DEXDc"/>
    <property type="match status" value="1"/>
</dbReference>
<keyword evidence="11" id="KW-0067">ATP-binding</keyword>
<evidence type="ECO:0000256" key="5">
    <source>
        <dbReference type="ARBA" id="ARBA00022723"/>
    </source>
</evidence>
<dbReference type="GO" id="GO:0005737">
    <property type="term" value="C:cytoplasm"/>
    <property type="evidence" value="ECO:0007669"/>
    <property type="project" value="TreeGrafter"/>
</dbReference>
<name>A0A2I1D170_ASPC2</name>
<feature type="domain" description="Helicase ATP-binding" evidence="22">
    <location>
        <begin position="127"/>
        <end position="308"/>
    </location>
</feature>
<dbReference type="GO" id="GO:0003677">
    <property type="term" value="F:DNA binding"/>
    <property type="evidence" value="ECO:0007669"/>
    <property type="project" value="InterPro"/>
</dbReference>
<dbReference type="PANTHER" id="PTHR14950:SF62">
    <property type="entry name" value="DICER-LIKE PROTEIN 1"/>
    <property type="match status" value="1"/>
</dbReference>
<dbReference type="PANTHER" id="PTHR14950">
    <property type="entry name" value="DICER-RELATED"/>
    <property type="match status" value="1"/>
</dbReference>
<dbReference type="PROSITE" id="PS50142">
    <property type="entry name" value="RNASE_3_2"/>
    <property type="match status" value="2"/>
</dbReference>
<dbReference type="CDD" id="cd18034">
    <property type="entry name" value="DEXHc_dicer"/>
    <property type="match status" value="1"/>
</dbReference>
<dbReference type="EMBL" id="MSFM01000007">
    <property type="protein sequence ID" value="PKY03624.1"/>
    <property type="molecule type" value="Genomic_DNA"/>
</dbReference>
<feature type="domain" description="RNase III" evidence="20">
    <location>
        <begin position="1242"/>
        <end position="1393"/>
    </location>
</feature>
<gene>
    <name evidence="25" type="ORF">P168DRAFT_327686</name>
</gene>
<organism evidence="25 26">
    <name type="scientific">Aspergillus campestris (strain IBT 28561)</name>
    <dbReference type="NCBI Taxonomy" id="1392248"/>
    <lineage>
        <taxon>Eukaryota</taxon>
        <taxon>Fungi</taxon>
        <taxon>Dikarya</taxon>
        <taxon>Ascomycota</taxon>
        <taxon>Pezizomycotina</taxon>
        <taxon>Eurotiomycetes</taxon>
        <taxon>Eurotiomycetidae</taxon>
        <taxon>Eurotiales</taxon>
        <taxon>Aspergillaceae</taxon>
        <taxon>Aspergillus</taxon>
        <taxon>Aspergillus subgen. Circumdati</taxon>
    </lineage>
</organism>
<dbReference type="InterPro" id="IPR006935">
    <property type="entry name" value="Helicase/UvrB_N"/>
</dbReference>
<evidence type="ECO:0000259" key="20">
    <source>
        <dbReference type="PROSITE" id="PS50142"/>
    </source>
</evidence>
<dbReference type="GeneID" id="36548792"/>
<evidence type="ECO:0000256" key="1">
    <source>
        <dbReference type="ARBA" id="ARBA00001936"/>
    </source>
</evidence>
<keyword evidence="12" id="KW-0460">Magnesium</keyword>
<dbReference type="InterPro" id="IPR038248">
    <property type="entry name" value="Dicer_dimer_sf"/>
</dbReference>
<evidence type="ECO:0000256" key="2">
    <source>
        <dbReference type="ARBA" id="ARBA00001946"/>
    </source>
</evidence>
<evidence type="ECO:0000256" key="3">
    <source>
        <dbReference type="ARBA" id="ARBA00020797"/>
    </source>
</evidence>
<dbReference type="GO" id="GO:0050688">
    <property type="term" value="P:regulation of defense response to virus"/>
    <property type="evidence" value="ECO:0007669"/>
    <property type="project" value="UniProtKB-KW"/>
</dbReference>
<dbReference type="Pfam" id="PF00271">
    <property type="entry name" value="Helicase_C"/>
    <property type="match status" value="1"/>
</dbReference>
<comment type="cofactor">
    <cofactor evidence="1">
        <name>Mn(2+)</name>
        <dbReference type="ChEBI" id="CHEBI:29035"/>
    </cofactor>
</comment>
<dbReference type="Gene3D" id="3.40.50.300">
    <property type="entry name" value="P-loop containing nucleotide triphosphate hydrolases"/>
    <property type="match status" value="2"/>
</dbReference>
<dbReference type="Pfam" id="PF24995">
    <property type="entry name" value="DSRM_2"/>
    <property type="match status" value="1"/>
</dbReference>
<dbReference type="InterPro" id="IPR001650">
    <property type="entry name" value="Helicase_C-like"/>
</dbReference>
<keyword evidence="9" id="KW-0347">Helicase</keyword>
<keyword evidence="7" id="KW-0547">Nucleotide-binding</keyword>
<evidence type="ECO:0000256" key="12">
    <source>
        <dbReference type="ARBA" id="ARBA00022842"/>
    </source>
</evidence>
<dbReference type="InterPro" id="IPR056755">
    <property type="entry name" value="DSRM_2"/>
</dbReference>
<comment type="caution">
    <text evidence="25">The sequence shown here is derived from an EMBL/GenBank/DDBJ whole genome shotgun (WGS) entry which is preliminary data.</text>
</comment>
<dbReference type="RefSeq" id="XP_024692218.1">
    <property type="nucleotide sequence ID" value="XM_024841268.1"/>
</dbReference>
<dbReference type="PROSITE" id="PS50821">
    <property type="entry name" value="PAZ"/>
    <property type="match status" value="1"/>
</dbReference>
<reference evidence="25" key="1">
    <citation type="submission" date="2016-12" db="EMBL/GenBank/DDBJ databases">
        <title>The genomes of Aspergillus section Nigri reveals drivers in fungal speciation.</title>
        <authorList>
            <consortium name="DOE Joint Genome Institute"/>
            <person name="Vesth T.C."/>
            <person name="Nybo J."/>
            <person name="Theobald S."/>
            <person name="Brandl J."/>
            <person name="Frisvad J.C."/>
            <person name="Nielsen K.F."/>
            <person name="Lyhne E.K."/>
            <person name="Kogle M.E."/>
            <person name="Kuo A."/>
            <person name="Riley R."/>
            <person name="Clum A."/>
            <person name="Nolan M."/>
            <person name="Lipzen A."/>
            <person name="Salamov A."/>
            <person name="Henrissat B."/>
            <person name="Wiebenga A."/>
            <person name="De vries R.P."/>
            <person name="Grigoriev I.V."/>
            <person name="Mortensen U.H."/>
            <person name="Andersen M.R."/>
            <person name="Baker S.E."/>
        </authorList>
    </citation>
    <scope>NUCLEOTIDE SEQUENCE</scope>
    <source>
        <strain evidence="25">IBT 28561</strain>
    </source>
</reference>
<keyword evidence="10" id="KW-0862">Zinc</keyword>
<evidence type="ECO:0000259" key="23">
    <source>
        <dbReference type="PROSITE" id="PS51194"/>
    </source>
</evidence>
<keyword evidence="26" id="KW-1185">Reference proteome</keyword>
<dbReference type="Pfam" id="PF00636">
    <property type="entry name" value="Ribonuclease_3"/>
    <property type="match status" value="2"/>
</dbReference>
<dbReference type="Proteomes" id="UP000234254">
    <property type="component" value="Unassembled WGS sequence"/>
</dbReference>
<comment type="cofactor">
    <cofactor evidence="2">
        <name>Mg(2+)</name>
        <dbReference type="ChEBI" id="CHEBI:18420"/>
    </cofactor>
</comment>
<dbReference type="GO" id="GO:0005524">
    <property type="term" value="F:ATP binding"/>
    <property type="evidence" value="ECO:0007669"/>
    <property type="project" value="UniProtKB-KW"/>
</dbReference>
<feature type="domain" description="Helicase C-terminal" evidence="23">
    <location>
        <begin position="449"/>
        <end position="609"/>
    </location>
</feature>
<dbReference type="InterPro" id="IPR036389">
    <property type="entry name" value="RNase_III_sf"/>
</dbReference>
<dbReference type="InterPro" id="IPR014001">
    <property type="entry name" value="Helicase_ATP-bd"/>
</dbReference>
<evidence type="ECO:0000256" key="14">
    <source>
        <dbReference type="ARBA" id="ARBA00023118"/>
    </source>
</evidence>
<dbReference type="PROSITE" id="PS51194">
    <property type="entry name" value="HELICASE_CTER"/>
    <property type="match status" value="1"/>
</dbReference>
<dbReference type="FunFam" id="1.10.1520.10:FF:000026">
    <property type="entry name" value="Dicer-like protein 1"/>
    <property type="match status" value="1"/>
</dbReference>
<keyword evidence="15" id="KW-0464">Manganese</keyword>
<feature type="compositionally biased region" description="Acidic residues" evidence="19">
    <location>
        <begin position="41"/>
        <end position="55"/>
    </location>
</feature>
<dbReference type="InterPro" id="IPR003100">
    <property type="entry name" value="PAZ_dom"/>
</dbReference>
<dbReference type="GO" id="GO:0030422">
    <property type="term" value="P:siRNA processing"/>
    <property type="evidence" value="ECO:0007669"/>
    <property type="project" value="TreeGrafter"/>
</dbReference>
<evidence type="ECO:0000256" key="15">
    <source>
        <dbReference type="ARBA" id="ARBA00023211"/>
    </source>
</evidence>
<proteinExistence type="inferred from homology"/>
<evidence type="ECO:0000256" key="10">
    <source>
        <dbReference type="ARBA" id="ARBA00022833"/>
    </source>
</evidence>
<evidence type="ECO:0000256" key="16">
    <source>
        <dbReference type="ARBA" id="ARBA00025403"/>
    </source>
</evidence>
<keyword evidence="5" id="KW-0479">Metal-binding</keyword>
<feature type="domain" description="Dicer dsRNA-binding fold" evidence="24">
    <location>
        <begin position="640"/>
        <end position="730"/>
    </location>
</feature>
<dbReference type="InterPro" id="IPR000999">
    <property type="entry name" value="RNase_III_dom"/>
</dbReference>
<evidence type="ECO:0000313" key="26">
    <source>
        <dbReference type="Proteomes" id="UP000234254"/>
    </source>
</evidence>
<evidence type="ECO:0000256" key="4">
    <source>
        <dbReference type="ARBA" id="ARBA00022721"/>
    </source>
</evidence>
<dbReference type="GO" id="GO:0051607">
    <property type="term" value="P:defense response to virus"/>
    <property type="evidence" value="ECO:0007669"/>
    <property type="project" value="UniProtKB-KW"/>
</dbReference>
<dbReference type="InterPro" id="IPR005034">
    <property type="entry name" value="Dicer_dimerisation"/>
</dbReference>
<comment type="similarity">
    <text evidence="17 18">Belongs to the helicase family. Dicer subfamily.</text>
</comment>
<dbReference type="Pfam" id="PF03368">
    <property type="entry name" value="Dicer_dimer"/>
    <property type="match status" value="1"/>
</dbReference>
<accession>A0A2I1D170</accession>
<dbReference type="GO" id="GO:0003723">
    <property type="term" value="F:RNA binding"/>
    <property type="evidence" value="ECO:0007669"/>
    <property type="project" value="UniProtKB-UniRule"/>
</dbReference>
<comment type="function">
    <text evidence="16">Dicer-like endonuclease involved in cleaving double-stranded RNA in the RNA interference (RNAi) pathway. Produces 21 to 25 bp dsRNAs (siRNAs) which target the selective destruction of homologous RNAs leading to sequence-specific suppression of gene expression, called post-transcriptional gene silencing (PTGS). Part of a broad host defense response against viral infection and transposons.</text>
</comment>
<evidence type="ECO:0000256" key="19">
    <source>
        <dbReference type="SAM" id="MobiDB-lite"/>
    </source>
</evidence>
<dbReference type="OrthoDB" id="416741at2759"/>
<dbReference type="FunFam" id="3.40.50.300:FF:001988">
    <property type="entry name" value="Dicer-like protein 1"/>
    <property type="match status" value="1"/>
</dbReference>
<evidence type="ECO:0000256" key="7">
    <source>
        <dbReference type="ARBA" id="ARBA00022741"/>
    </source>
</evidence>
<evidence type="ECO:0000256" key="8">
    <source>
        <dbReference type="ARBA" id="ARBA00022801"/>
    </source>
</evidence>
<dbReference type="SMART" id="SM00490">
    <property type="entry name" value="HELICc"/>
    <property type="match status" value="1"/>
</dbReference>
<dbReference type="SUPFAM" id="SSF69065">
    <property type="entry name" value="RNase III domain-like"/>
    <property type="match status" value="2"/>
</dbReference>
<feature type="compositionally biased region" description="Acidic residues" evidence="19">
    <location>
        <begin position="1"/>
        <end position="11"/>
    </location>
</feature>
<evidence type="ECO:0000259" key="24">
    <source>
        <dbReference type="PROSITE" id="PS51327"/>
    </source>
</evidence>
<dbReference type="SMART" id="SM00535">
    <property type="entry name" value="RIBOc"/>
    <property type="match status" value="2"/>
</dbReference>
<dbReference type="GO" id="GO:0005634">
    <property type="term" value="C:nucleus"/>
    <property type="evidence" value="ECO:0007669"/>
    <property type="project" value="TreeGrafter"/>
</dbReference>
<evidence type="ECO:0000256" key="6">
    <source>
        <dbReference type="ARBA" id="ARBA00022737"/>
    </source>
</evidence>
<dbReference type="FunFam" id="1.10.1520.10:FF:000015">
    <property type="entry name" value="Dicer-like protein 1"/>
    <property type="match status" value="1"/>
</dbReference>
<keyword evidence="6" id="KW-0677">Repeat</keyword>
<dbReference type="PROSITE" id="PS51192">
    <property type="entry name" value="HELICASE_ATP_BIND_1"/>
    <property type="match status" value="1"/>
</dbReference>
<evidence type="ECO:0000256" key="17">
    <source>
        <dbReference type="ARBA" id="ARBA00035116"/>
    </source>
</evidence>
<evidence type="ECO:0000259" key="22">
    <source>
        <dbReference type="PROSITE" id="PS51192"/>
    </source>
</evidence>
<dbReference type="Gene3D" id="3.30.160.380">
    <property type="entry name" value="Dicer dimerisation domain"/>
    <property type="match status" value="1"/>
</dbReference>
<dbReference type="GO" id="GO:0004525">
    <property type="term" value="F:ribonuclease III activity"/>
    <property type="evidence" value="ECO:0007669"/>
    <property type="project" value="InterPro"/>
</dbReference>
<evidence type="ECO:0000256" key="11">
    <source>
        <dbReference type="ARBA" id="ARBA00022840"/>
    </source>
</evidence>
<keyword evidence="14" id="KW-0051">Antiviral defense</keyword>